<evidence type="ECO:0000259" key="5">
    <source>
        <dbReference type="Pfam" id="PF16206"/>
    </source>
</evidence>
<dbReference type="SUPFAM" id="SSF48371">
    <property type="entry name" value="ARM repeat"/>
    <property type="match status" value="1"/>
</dbReference>
<sequence>MSTVHQISTELSNLISQTKRRNNELRQAAENSHAILKKYASNTDEAAFLKGLSKYPDFISPFLIACSTRNAKYSATAVQCLHTLINFEGLPPNRLVEVLEALKEATHLGVEIHLKILQSLPSLIQNYGDYLSNDLIAELLLICYILQGGNKIPVVVNTALATLQQLIISVFDKVAKEDSATSPLPKTFEVPIENNDKVLVSPAAYDALRVFFDICSLIERQKPVFLKFGHLPETVSLELIESILTSHSEIFSSHSEFRYVIRTRAVPLLLRTFSEKSDFPVTVRVTRILYLIIRRLLPVLNVECEVILSMLIHMLDQDSAPYWKRVLCMEVFQGVSLEFSLIENIYLEFDAKDGRRPIIKGWVAALDKMSSEKPNVIGLGNTSTPMDIPDLSRQNNSSSDSSNNSPGPITDLSQMVGLSSKTSLVRSSCIDLLDKTEPPNLPPSYLYYMALSCVNSISEGVARAVLSATSETTASRKKHHKHPTLTKSPSQTELNQELLKNRSRSSSPRRTSTSNKSKGDGLTEHLSLVSSLLESIWPELLSSFDTFFRATMDSEMYHTLVRSAQKFTHASGVLLILQPRDAYLTLLGRYSVSLPEIDEKQSSAKHGILSMEGLVGSLSPTMTRENSRSSTFGSGNTQIAQPSSSQTSANIINRPKLTSRNILSFRALLNLGIALGPTLGSGWNIIFETIQYVDFLVYGSFLNDRRRGSSSSKIQYEYNIENSPPPFSGMGSDFVTVENSIRRLIDSTKDYPSFAFDDMVSSIAGVSSRVVGLPIDRNNKYHNLAGIGNAAECDPAFLLDLLGSLCYRNCNRFISMESQDLASWGIISKFLISVEISRIVAPSSRIRASQVHNEIIRQNSLEYLALEKSEGLLSAKVISAQSIVFNSLLEKVKSIVSLKLPSDVSISIYSTEAKIHVAGIDYLNKLLDNCGGSLTQAWNIVFDIIDTVFNWLSEGPRDLESQNKRYLIDRSIQLLKSGFESLQLICNDFLESLPANCIIRLIDTLYNFCHQEGDLNISFTSLSFFWIISDYLRKSLGEKISQDLKIEISNTKQLSELSSTGTINDPDTANSIWMISLLRLAAISYDPRPQVRNGAIQILFRIFDATGSQLPPRVWKACQSIVLEKVMENNPFDITKKQLSPEEITQWGESMSLIFSSIGNIYFTFLHLFIKDEKLFDQFWKRMLSYFQTFSSSGNLTVMNSVYKSFNLVLSGFIKNELAMSPVSLANTWEFWTSQSVVDNRTNANAAQECYKSLAEIFSNVRSLTPDNQFTEERVTKTTELLKSCLTYPILAPFYSDRENLSPLQAEALKQLQLIDVSTNIHTANLLILLYSDLIIQAFVKSDLEHDSKMQKSSYKTPTFISLSQNCLEILHNILKKVNPFIIQLIRQGTMCKLTISLHTIVQAKLGPPFVSIPTKNSGTKNYQLWELADIRFLEIVKASLPYIATLDNSNKDIEISKIWNWFAKCTVAVISPGKYGVDDKATLSKAEALKYEEFDLSIYNSLISLFFNPSLQQDSSISAPIDFWSTLLQSLFFYSLIYHIPRLEPILCSFSSETSNSNITVSSLAAKQVRWLLGNTFFGSTDQLSYKPRQNLAFTCLSVIAKTARTPSCDIVVPREVRDLANRLLTLRLAMVLYLYITDHPLRGHAPMPKVQRRELLFVLKLVVDEGVSSNPIFIPANDRDKETCALITLYPLFVRAIPIAEKDTSVLHLLQRLLLKIGKAHSIIN</sequence>
<feature type="region of interest" description="Disordered" evidence="3">
    <location>
        <begin position="377"/>
        <end position="413"/>
    </location>
</feature>
<proteinExistence type="predicted"/>
<accession>A0A5E8BCC8</accession>
<feature type="domain" description="Mon2/Sec7/BIG1-like dimerisation and cyclophilin-binding" evidence="6">
    <location>
        <begin position="4"/>
        <end position="178"/>
    </location>
</feature>
<dbReference type="GO" id="GO:0005794">
    <property type="term" value="C:Golgi apparatus"/>
    <property type="evidence" value="ECO:0007669"/>
    <property type="project" value="UniProtKB-ARBA"/>
</dbReference>
<dbReference type="InterPro" id="IPR016024">
    <property type="entry name" value="ARM-type_fold"/>
</dbReference>
<dbReference type="InterPro" id="IPR032691">
    <property type="entry name" value="Mon2/Sec7/BIG1-like_HUS"/>
</dbReference>
<dbReference type="GO" id="GO:0015031">
    <property type="term" value="P:protein transport"/>
    <property type="evidence" value="ECO:0007669"/>
    <property type="project" value="UniProtKB-KW"/>
</dbReference>
<feature type="compositionally biased region" description="Low complexity" evidence="3">
    <location>
        <begin position="395"/>
        <end position="405"/>
    </location>
</feature>
<protein>
    <recommendedName>
        <fullName evidence="9">Protein MON2 homolog</fullName>
    </recommendedName>
</protein>
<dbReference type="Pfam" id="PF12783">
    <property type="entry name" value="Sec7-like_HUS"/>
    <property type="match status" value="1"/>
</dbReference>
<feature type="compositionally biased region" description="Polar residues" evidence="3">
    <location>
        <begin position="485"/>
        <end position="495"/>
    </location>
</feature>
<reference evidence="7 8" key="1">
    <citation type="submission" date="2019-09" db="EMBL/GenBank/DDBJ databases">
        <authorList>
            <person name="Brejova B."/>
        </authorList>
    </citation>
    <scope>NUCLEOTIDE SEQUENCE [LARGE SCALE GENOMIC DNA]</scope>
</reference>
<evidence type="ECO:0000259" key="6">
    <source>
        <dbReference type="Pfam" id="PF16213"/>
    </source>
</evidence>
<gene>
    <name evidence="7" type="ORF">SAPINGB_P002024</name>
</gene>
<dbReference type="OrthoDB" id="294853at2759"/>
<evidence type="ECO:0000256" key="3">
    <source>
        <dbReference type="SAM" id="MobiDB-lite"/>
    </source>
</evidence>
<dbReference type="Pfam" id="PF16213">
    <property type="entry name" value="DCB"/>
    <property type="match status" value="1"/>
</dbReference>
<dbReference type="InterPro" id="IPR032629">
    <property type="entry name" value="DCB_dom"/>
</dbReference>
<evidence type="ECO:0000256" key="2">
    <source>
        <dbReference type="ARBA" id="ARBA00022927"/>
    </source>
</evidence>
<dbReference type="RefSeq" id="XP_031852635.1">
    <property type="nucleotide sequence ID" value="XM_031996744.1"/>
</dbReference>
<dbReference type="InterPro" id="IPR032817">
    <property type="entry name" value="Mon2_C"/>
</dbReference>
<evidence type="ECO:0000313" key="8">
    <source>
        <dbReference type="Proteomes" id="UP000398389"/>
    </source>
</evidence>
<keyword evidence="8" id="KW-1185">Reference proteome</keyword>
<feature type="compositionally biased region" description="Low complexity" evidence="3">
    <location>
        <begin position="504"/>
        <end position="516"/>
    </location>
</feature>
<keyword evidence="2" id="KW-0653">Protein transport</keyword>
<evidence type="ECO:0008006" key="9">
    <source>
        <dbReference type="Google" id="ProtNLM"/>
    </source>
</evidence>
<evidence type="ECO:0000313" key="7">
    <source>
        <dbReference type="EMBL" id="VVT48937.1"/>
    </source>
</evidence>
<keyword evidence="1" id="KW-0813">Transport</keyword>
<feature type="domain" description="Mon2/Sec7/BIG1-like HUS" evidence="4">
    <location>
        <begin position="204"/>
        <end position="357"/>
    </location>
</feature>
<feature type="domain" description="Mon2 C-terminal" evidence="5">
    <location>
        <begin position="988"/>
        <end position="1209"/>
    </location>
</feature>
<evidence type="ECO:0000259" key="4">
    <source>
        <dbReference type="Pfam" id="PF12783"/>
    </source>
</evidence>
<feature type="region of interest" description="Disordered" evidence="3">
    <location>
        <begin position="470"/>
        <end position="521"/>
    </location>
</feature>
<dbReference type="Proteomes" id="UP000398389">
    <property type="component" value="Unassembled WGS sequence"/>
</dbReference>
<dbReference type="GeneID" id="43580844"/>
<evidence type="ECO:0000256" key="1">
    <source>
        <dbReference type="ARBA" id="ARBA00022448"/>
    </source>
</evidence>
<dbReference type="Pfam" id="PF16206">
    <property type="entry name" value="Mon2_C"/>
    <property type="match status" value="1"/>
</dbReference>
<feature type="compositionally biased region" description="Basic residues" evidence="3">
    <location>
        <begin position="475"/>
        <end position="484"/>
    </location>
</feature>
<name>A0A5E8BCC8_9ASCO</name>
<dbReference type="EMBL" id="CABVLU010000002">
    <property type="protein sequence ID" value="VVT48937.1"/>
    <property type="molecule type" value="Genomic_DNA"/>
</dbReference>
<organism evidence="7 8">
    <name type="scientific">Magnusiomyces paraingens</name>
    <dbReference type="NCBI Taxonomy" id="2606893"/>
    <lineage>
        <taxon>Eukaryota</taxon>
        <taxon>Fungi</taxon>
        <taxon>Dikarya</taxon>
        <taxon>Ascomycota</taxon>
        <taxon>Saccharomycotina</taxon>
        <taxon>Dipodascomycetes</taxon>
        <taxon>Dipodascales</taxon>
        <taxon>Dipodascaceae</taxon>
        <taxon>Magnusiomyces</taxon>
    </lineage>
</organism>
<feature type="region of interest" description="Disordered" evidence="3">
    <location>
        <begin position="625"/>
        <end position="651"/>
    </location>
</feature>